<dbReference type="Proteomes" id="UP001183607">
    <property type="component" value="Unassembled WGS sequence"/>
</dbReference>
<evidence type="ECO:0000313" key="1">
    <source>
        <dbReference type="EMBL" id="MDT0419406.1"/>
    </source>
</evidence>
<reference evidence="2" key="1">
    <citation type="submission" date="2023-07" db="EMBL/GenBank/DDBJ databases">
        <title>30 novel species of actinomycetes from the DSMZ collection.</title>
        <authorList>
            <person name="Nouioui I."/>
        </authorList>
    </citation>
    <scope>NUCLEOTIDE SEQUENCE [LARGE SCALE GENOMIC DNA]</scope>
    <source>
        <strain evidence="2">DSM 41982</strain>
    </source>
</reference>
<sequence>MLDFALLNTVLAEHLAGLGLDPEPRREKVRAWTHGGIERLVFADGLTLIHKYGHAPLAQEAATHRVLQAAGVPVATLHSSEVRDKHMTIVMEDLGEAERPATEDEVLELLLVLHRAPSPPGSPSLSEYTMITLPDRARWHLDRLQEAGRWTALAGRLLDDLDKVRKVSEERCAGADQEPFGWVHTEIAGNGVHVGPKGIRLIDFARSYVGPVLLDLVSWGDGLDRPRPREARAFLERYVDLGGPAATLDRRAGLSAERWALAWLRVWRVEWYLEQSAIRFADQGLDPARQALARRNMDQALDLLEL</sequence>
<proteinExistence type="predicted"/>
<dbReference type="AlphaFoldDB" id="A0ABD5EDA2"/>
<organism evidence="1 2">
    <name type="scientific">Streptomyces evansiae</name>
    <dbReference type="NCBI Taxonomy" id="3075535"/>
    <lineage>
        <taxon>Bacteria</taxon>
        <taxon>Bacillati</taxon>
        <taxon>Actinomycetota</taxon>
        <taxon>Actinomycetes</taxon>
        <taxon>Kitasatosporales</taxon>
        <taxon>Streptomycetaceae</taxon>
        <taxon>Streptomyces</taxon>
    </lineage>
</organism>
<protein>
    <submittedName>
        <fullName evidence="1">Aminoglycoside phosphotransferase</fullName>
    </submittedName>
</protein>
<name>A0ABD5EDA2_9ACTN</name>
<evidence type="ECO:0000313" key="2">
    <source>
        <dbReference type="Proteomes" id="UP001183607"/>
    </source>
</evidence>
<accession>A0ABD5EDA2</accession>
<dbReference type="InterPro" id="IPR011009">
    <property type="entry name" value="Kinase-like_dom_sf"/>
</dbReference>
<gene>
    <name evidence="1" type="ORF">RM574_28405</name>
</gene>
<dbReference type="EMBL" id="JAVRER010000075">
    <property type="protein sequence ID" value="MDT0419406.1"/>
    <property type="molecule type" value="Genomic_DNA"/>
</dbReference>
<comment type="caution">
    <text evidence="1">The sequence shown here is derived from an EMBL/GenBank/DDBJ whole genome shotgun (WGS) entry which is preliminary data.</text>
</comment>
<dbReference type="SUPFAM" id="SSF56112">
    <property type="entry name" value="Protein kinase-like (PK-like)"/>
    <property type="match status" value="1"/>
</dbReference>
<dbReference type="RefSeq" id="WP_093853422.1">
    <property type="nucleotide sequence ID" value="NZ_JAVRER010000075.1"/>
</dbReference>